<keyword evidence="3" id="KW-0732">Signal</keyword>
<gene>
    <name evidence="4" type="ORF">HOLleu_12788</name>
</gene>
<reference evidence="4" key="1">
    <citation type="submission" date="2021-10" db="EMBL/GenBank/DDBJ databases">
        <title>Tropical sea cucumber genome reveals ecological adaptation and Cuvierian tubules defense mechanism.</title>
        <authorList>
            <person name="Chen T."/>
        </authorList>
    </citation>
    <scope>NUCLEOTIDE SEQUENCE</scope>
    <source>
        <strain evidence="4">Nanhai2018</strain>
        <tissue evidence="4">Muscle</tissue>
    </source>
</reference>
<protein>
    <submittedName>
        <fullName evidence="4">Uncharacterized protein</fullName>
    </submittedName>
</protein>
<name>A0A9Q1HE61_HOLLE</name>
<dbReference type="Proteomes" id="UP001152320">
    <property type="component" value="Chromosome 5"/>
</dbReference>
<feature type="compositionally biased region" description="Pro residues" evidence="1">
    <location>
        <begin position="85"/>
        <end position="101"/>
    </location>
</feature>
<dbReference type="AlphaFoldDB" id="A0A9Q1HE61"/>
<proteinExistence type="predicted"/>
<dbReference type="OrthoDB" id="10425632at2759"/>
<evidence type="ECO:0000256" key="3">
    <source>
        <dbReference type="SAM" id="SignalP"/>
    </source>
</evidence>
<organism evidence="4 5">
    <name type="scientific">Holothuria leucospilota</name>
    <name type="common">Black long sea cucumber</name>
    <name type="synonym">Mertensiothuria leucospilota</name>
    <dbReference type="NCBI Taxonomy" id="206669"/>
    <lineage>
        <taxon>Eukaryota</taxon>
        <taxon>Metazoa</taxon>
        <taxon>Echinodermata</taxon>
        <taxon>Eleutherozoa</taxon>
        <taxon>Echinozoa</taxon>
        <taxon>Holothuroidea</taxon>
        <taxon>Aspidochirotacea</taxon>
        <taxon>Aspidochirotida</taxon>
        <taxon>Holothuriidae</taxon>
        <taxon>Holothuria</taxon>
    </lineage>
</organism>
<evidence type="ECO:0000256" key="1">
    <source>
        <dbReference type="SAM" id="MobiDB-lite"/>
    </source>
</evidence>
<keyword evidence="5" id="KW-1185">Reference proteome</keyword>
<dbReference type="EMBL" id="JAIZAY010000005">
    <property type="protein sequence ID" value="KAJ8041866.1"/>
    <property type="molecule type" value="Genomic_DNA"/>
</dbReference>
<feature type="transmembrane region" description="Helical" evidence="2">
    <location>
        <begin position="31"/>
        <end position="53"/>
    </location>
</feature>
<keyword evidence="2" id="KW-0472">Membrane</keyword>
<feature type="chain" id="PRO_5040143315" evidence="3">
    <location>
        <begin position="22"/>
        <end position="115"/>
    </location>
</feature>
<accession>A0A9Q1HE61</accession>
<feature type="signal peptide" evidence="3">
    <location>
        <begin position="1"/>
        <end position="21"/>
    </location>
</feature>
<keyword evidence="2" id="KW-1133">Transmembrane helix</keyword>
<comment type="caution">
    <text evidence="4">The sequence shown here is derived from an EMBL/GenBank/DDBJ whole genome shotgun (WGS) entry which is preliminary data.</text>
</comment>
<evidence type="ECO:0000313" key="4">
    <source>
        <dbReference type="EMBL" id="KAJ8041866.1"/>
    </source>
</evidence>
<keyword evidence="2" id="KW-0812">Transmembrane</keyword>
<sequence>MEIKILQTLLFLTLAVSSAEALYKPGNFLIILISVLLPACVLIGFCGVAVFLCKNRQRIPLLRSKFGGGHERIPHSSSPAQAPAPMMPPPQSPPQSPPSAPPAEKADDAVQPLQQ</sequence>
<feature type="region of interest" description="Disordered" evidence="1">
    <location>
        <begin position="66"/>
        <end position="115"/>
    </location>
</feature>
<evidence type="ECO:0000256" key="2">
    <source>
        <dbReference type="SAM" id="Phobius"/>
    </source>
</evidence>
<evidence type="ECO:0000313" key="5">
    <source>
        <dbReference type="Proteomes" id="UP001152320"/>
    </source>
</evidence>